<reference evidence="10 11" key="1">
    <citation type="submission" date="2014-08" db="EMBL/GenBank/DDBJ databases">
        <title>Genome sequence of Tetragenococcus muriaticus.</title>
        <authorList>
            <person name="Chuea-nongthon C."/>
            <person name="Rodtong S."/>
            <person name="Yongsawatdigul J."/>
            <person name="Steele J.L."/>
            <person name="Liu X.-y."/>
            <person name="Speers J."/>
            <person name="Glasner J.D."/>
            <person name="Neeno-Eckwall E.C."/>
        </authorList>
    </citation>
    <scope>NUCLEOTIDE SEQUENCE [LARGE SCALE GENOMIC DNA]</scope>
    <source>
        <strain evidence="10 11">3MR10-3</strain>
    </source>
</reference>
<dbReference type="EMBL" id="JPVT01000010">
    <property type="protein sequence ID" value="KFN93137.1"/>
    <property type="molecule type" value="Genomic_DNA"/>
</dbReference>
<dbReference type="SFLD" id="SFLDG01066">
    <property type="entry name" value="organic_radical-activating_enz"/>
    <property type="match status" value="1"/>
</dbReference>
<gene>
    <name evidence="10" type="ORF">TMU3MR103_0099</name>
</gene>
<dbReference type="PIRSF" id="PIRSF000371">
    <property type="entry name" value="PFL_act_enz"/>
    <property type="match status" value="1"/>
</dbReference>
<evidence type="ECO:0000313" key="11">
    <source>
        <dbReference type="Proteomes" id="UP000029381"/>
    </source>
</evidence>
<keyword evidence="8" id="KW-0411">Iron-sulfur</keyword>
<evidence type="ECO:0000256" key="1">
    <source>
        <dbReference type="ARBA" id="ARBA00001966"/>
    </source>
</evidence>
<evidence type="ECO:0000256" key="8">
    <source>
        <dbReference type="ARBA" id="ARBA00023014"/>
    </source>
</evidence>
<comment type="cofactor">
    <cofactor evidence="1">
        <name>[4Fe-4S] cluster</name>
        <dbReference type="ChEBI" id="CHEBI:49883"/>
    </cofactor>
</comment>
<evidence type="ECO:0000259" key="9">
    <source>
        <dbReference type="PROSITE" id="PS51918"/>
    </source>
</evidence>
<sequence length="262" mass="30094">MPTKTSLQACIFNIQKFSIHDGPGIRTVVFFKGCPLHCYWCANPESQSGQPEKMWDTQQNTYTTIGEYKSIEEIIKEVMKDLPFYEESGGGVTLSGGEVLYQAKFATELLKQLKANNIHTAAETTGQANPKIFEKFIAQVDSLYFDVKHYDPEKHRQGIGVSNKLILKNLALALQQQKDLTIRIPIIPHFNDSSTDARHFAHLFNQMGVEKMELLPFHQFGQKKYENLNREYQMQNVPQLHSEDLDYFKNIMETRGISCLIR</sequence>
<comment type="similarity">
    <text evidence="2">Belongs to the organic radical-activating enzymes family.</text>
</comment>
<dbReference type="Gene3D" id="3.20.20.70">
    <property type="entry name" value="Aldolase class I"/>
    <property type="match status" value="1"/>
</dbReference>
<dbReference type="PROSITE" id="PS01087">
    <property type="entry name" value="RADICAL_ACTIVATING"/>
    <property type="match status" value="1"/>
</dbReference>
<dbReference type="GO" id="GO:0051539">
    <property type="term" value="F:4 iron, 4 sulfur cluster binding"/>
    <property type="evidence" value="ECO:0007669"/>
    <property type="project" value="UniProtKB-KW"/>
</dbReference>
<dbReference type="PANTHER" id="PTHR30352">
    <property type="entry name" value="PYRUVATE FORMATE-LYASE-ACTIVATING ENZYME"/>
    <property type="match status" value="1"/>
</dbReference>
<keyword evidence="4" id="KW-0949">S-adenosyl-L-methionine</keyword>
<organism evidence="10 11">
    <name type="scientific">Tetragenococcus muriaticus 3MR10-3</name>
    <dbReference type="NCBI Taxonomy" id="1302648"/>
    <lineage>
        <taxon>Bacteria</taxon>
        <taxon>Bacillati</taxon>
        <taxon>Bacillota</taxon>
        <taxon>Bacilli</taxon>
        <taxon>Lactobacillales</taxon>
        <taxon>Enterococcaceae</taxon>
        <taxon>Tetragenococcus</taxon>
    </lineage>
</organism>
<evidence type="ECO:0000256" key="3">
    <source>
        <dbReference type="ARBA" id="ARBA00022485"/>
    </source>
</evidence>
<dbReference type="InterPro" id="IPR001989">
    <property type="entry name" value="Radical_activat_CS"/>
</dbReference>
<dbReference type="Proteomes" id="UP000029381">
    <property type="component" value="Unassembled WGS sequence"/>
</dbReference>
<dbReference type="InterPro" id="IPR007197">
    <property type="entry name" value="rSAM"/>
</dbReference>
<keyword evidence="10" id="KW-0456">Lyase</keyword>
<proteinExistence type="inferred from homology"/>
<keyword evidence="11" id="KW-1185">Reference proteome</keyword>
<dbReference type="InterPro" id="IPR058240">
    <property type="entry name" value="rSAM_sf"/>
</dbReference>
<evidence type="ECO:0000256" key="6">
    <source>
        <dbReference type="ARBA" id="ARBA00023002"/>
    </source>
</evidence>
<evidence type="ECO:0000256" key="7">
    <source>
        <dbReference type="ARBA" id="ARBA00023004"/>
    </source>
</evidence>
<dbReference type="GO" id="GO:0016829">
    <property type="term" value="F:lyase activity"/>
    <property type="evidence" value="ECO:0007669"/>
    <property type="project" value="UniProtKB-KW"/>
</dbReference>
<evidence type="ECO:0000256" key="5">
    <source>
        <dbReference type="ARBA" id="ARBA00022723"/>
    </source>
</evidence>
<dbReference type="InterPro" id="IPR012839">
    <property type="entry name" value="Organic_radical_activase"/>
</dbReference>
<comment type="caution">
    <text evidence="10">The sequence shown here is derived from an EMBL/GenBank/DDBJ whole genome shotgun (WGS) entry which is preliminary data.</text>
</comment>
<keyword evidence="7" id="KW-0408">Iron</keyword>
<dbReference type="PROSITE" id="PS51918">
    <property type="entry name" value="RADICAL_SAM"/>
    <property type="match status" value="1"/>
</dbReference>
<keyword evidence="6 10" id="KW-0560">Oxidoreductase</keyword>
<dbReference type="RefSeq" id="WP_028790779.1">
    <property type="nucleotide sequence ID" value="NZ_JPVT01000010.1"/>
</dbReference>
<evidence type="ECO:0000256" key="4">
    <source>
        <dbReference type="ARBA" id="ARBA00022691"/>
    </source>
</evidence>
<dbReference type="GO" id="GO:0046872">
    <property type="term" value="F:metal ion binding"/>
    <property type="evidence" value="ECO:0007669"/>
    <property type="project" value="UniProtKB-KW"/>
</dbReference>
<keyword evidence="10" id="KW-0670">Pyruvate</keyword>
<dbReference type="Pfam" id="PF04055">
    <property type="entry name" value="Radical_SAM"/>
    <property type="match status" value="1"/>
</dbReference>
<dbReference type="PATRIC" id="fig|1302648.3.peg.88"/>
<evidence type="ECO:0000256" key="2">
    <source>
        <dbReference type="ARBA" id="ARBA00009777"/>
    </source>
</evidence>
<name>A0A091C9V5_9ENTE</name>
<dbReference type="SUPFAM" id="SSF102114">
    <property type="entry name" value="Radical SAM enzymes"/>
    <property type="match status" value="1"/>
</dbReference>
<dbReference type="EC" id="1.97.1.4" evidence="10"/>
<dbReference type="InterPro" id="IPR013785">
    <property type="entry name" value="Aldolase_TIM"/>
</dbReference>
<keyword evidence="5" id="KW-0479">Metal-binding</keyword>
<evidence type="ECO:0000313" key="10">
    <source>
        <dbReference type="EMBL" id="KFN93137.1"/>
    </source>
</evidence>
<dbReference type="EC" id="1.-.-.-" evidence="10"/>
<dbReference type="CDD" id="cd01335">
    <property type="entry name" value="Radical_SAM"/>
    <property type="match status" value="1"/>
</dbReference>
<dbReference type="NCBIfam" id="TIGR02494">
    <property type="entry name" value="PFLE_PFLC"/>
    <property type="match status" value="1"/>
</dbReference>
<dbReference type="PANTHER" id="PTHR30352:SF4">
    <property type="entry name" value="PYRUVATE FORMATE-LYASE 2-ACTIVATING ENZYME"/>
    <property type="match status" value="1"/>
</dbReference>
<accession>A0A091C9V5</accession>
<dbReference type="GO" id="GO:0043365">
    <property type="term" value="F:[formate-C-acetyltransferase]-activating enzyme activity"/>
    <property type="evidence" value="ECO:0007669"/>
    <property type="project" value="UniProtKB-EC"/>
</dbReference>
<dbReference type="SFLD" id="SFLDS00029">
    <property type="entry name" value="Radical_SAM"/>
    <property type="match status" value="1"/>
</dbReference>
<dbReference type="InterPro" id="IPR034457">
    <property type="entry name" value="Organic_radical-activating"/>
</dbReference>
<feature type="domain" description="Radical SAM core" evidence="9">
    <location>
        <begin position="20"/>
        <end position="258"/>
    </location>
</feature>
<protein>
    <submittedName>
        <fullName evidence="10">Pyruvate formate-lyase activating enzyme</fullName>
        <ecNumber evidence="10">1.-.-.-</ecNumber>
        <ecNumber evidence="10">1.97.1.4</ecNumber>
    </submittedName>
</protein>
<dbReference type="AlphaFoldDB" id="A0A091C9V5"/>
<keyword evidence="3" id="KW-0004">4Fe-4S</keyword>